<comment type="caution">
    <text evidence="1">The sequence shown here is derived from an EMBL/GenBank/DDBJ whole genome shotgun (WGS) entry which is preliminary data.</text>
</comment>
<name>A0A644YE99_9ZZZZ</name>
<gene>
    <name evidence="1" type="ORF">SDC9_73123</name>
</gene>
<sequence length="89" mass="10354">MLGMCVEMEIDYRSITQSEWRARYIAYLRGGVKTGYMKDGIKMYYQDGAPGVFYDAYESGDPLVRAIYDNTYLFSKSRLTEEIIDKTMC</sequence>
<accession>A0A644YE99</accession>
<proteinExistence type="predicted"/>
<dbReference type="EMBL" id="VSSQ01004782">
    <property type="protein sequence ID" value="MPM26619.1"/>
    <property type="molecule type" value="Genomic_DNA"/>
</dbReference>
<evidence type="ECO:0000313" key="1">
    <source>
        <dbReference type="EMBL" id="MPM26619.1"/>
    </source>
</evidence>
<protein>
    <submittedName>
        <fullName evidence="1">Uncharacterized protein</fullName>
    </submittedName>
</protein>
<organism evidence="1">
    <name type="scientific">bioreactor metagenome</name>
    <dbReference type="NCBI Taxonomy" id="1076179"/>
    <lineage>
        <taxon>unclassified sequences</taxon>
        <taxon>metagenomes</taxon>
        <taxon>ecological metagenomes</taxon>
    </lineage>
</organism>
<reference evidence="1" key="1">
    <citation type="submission" date="2019-08" db="EMBL/GenBank/DDBJ databases">
        <authorList>
            <person name="Kucharzyk K."/>
            <person name="Murdoch R.W."/>
            <person name="Higgins S."/>
            <person name="Loffler F."/>
        </authorList>
    </citation>
    <scope>NUCLEOTIDE SEQUENCE</scope>
</reference>
<dbReference type="AlphaFoldDB" id="A0A644YE99"/>